<dbReference type="SMART" id="SM00829">
    <property type="entry name" value="PKS_ER"/>
    <property type="match status" value="1"/>
</dbReference>
<keyword evidence="4" id="KW-1185">Reference proteome</keyword>
<dbReference type="Proteomes" id="UP000326287">
    <property type="component" value="Chromosome"/>
</dbReference>
<sequence length="330" mass="34806">MKTTQVQLASTPEGTPTEDNFSLVEVELPSLGESEVLCETQYLSLDPYMRSQISGRHLSGAVNPGQGMSGETIARVLESRSEAFAEGDLVRVMGGWQTHSIHAATEVAPVPSGDVPASYFLSALGMPGLTAYAGLIWQAKPQAGETVLIPAATGGVGAVAGQLAKSHGCRVIGIAGGAEKCRIATEELGYDACIDRLAGDVGEQLDALSPDGVDVFFDLVGGELLHQVSQRLKVGARVILCGMIAEYNAKERMPGPPPALWIIARATVYGLVVYDFESRRQEFVDAVAPLIDAGTLLVPEDMVEGLANAPALFCRLMRGENRGKAVVKVA</sequence>
<dbReference type="KEGG" id="halc:EY643_07790"/>
<organism evidence="3 4">
    <name type="scientific">Halioglobus maricola</name>
    <dbReference type="NCBI Taxonomy" id="2601894"/>
    <lineage>
        <taxon>Bacteria</taxon>
        <taxon>Pseudomonadati</taxon>
        <taxon>Pseudomonadota</taxon>
        <taxon>Gammaproteobacteria</taxon>
        <taxon>Cellvibrionales</taxon>
        <taxon>Halieaceae</taxon>
        <taxon>Halioglobus</taxon>
    </lineage>
</organism>
<reference evidence="3 4" key="1">
    <citation type="submission" date="2019-02" db="EMBL/GenBank/DDBJ databases">
        <authorList>
            <person name="Li S.-H."/>
        </authorList>
    </citation>
    <scope>NUCLEOTIDE SEQUENCE [LARGE SCALE GENOMIC DNA]</scope>
    <source>
        <strain evidence="3 4">IMCC14385</strain>
    </source>
</reference>
<dbReference type="InterPro" id="IPR020843">
    <property type="entry name" value="ER"/>
</dbReference>
<dbReference type="InterPro" id="IPR036291">
    <property type="entry name" value="NAD(P)-bd_dom_sf"/>
</dbReference>
<dbReference type="PANTHER" id="PTHR43205:SF7">
    <property type="entry name" value="PROSTAGLANDIN REDUCTASE 1"/>
    <property type="match status" value="1"/>
</dbReference>
<gene>
    <name evidence="3" type="ORF">EY643_07790</name>
</gene>
<dbReference type="Pfam" id="PF00107">
    <property type="entry name" value="ADH_zinc_N"/>
    <property type="match status" value="1"/>
</dbReference>
<dbReference type="SUPFAM" id="SSF51735">
    <property type="entry name" value="NAD(P)-binding Rossmann-fold domains"/>
    <property type="match status" value="1"/>
</dbReference>
<dbReference type="FunFam" id="3.40.50.720:FF:000121">
    <property type="entry name" value="Prostaglandin reductase 2"/>
    <property type="match status" value="1"/>
</dbReference>
<name>A0A5P9NKS8_9GAMM</name>
<dbReference type="SUPFAM" id="SSF50129">
    <property type="entry name" value="GroES-like"/>
    <property type="match status" value="1"/>
</dbReference>
<evidence type="ECO:0000313" key="3">
    <source>
        <dbReference type="EMBL" id="QFU75558.1"/>
    </source>
</evidence>
<dbReference type="Gene3D" id="3.90.180.10">
    <property type="entry name" value="Medium-chain alcohol dehydrogenases, catalytic domain"/>
    <property type="match status" value="1"/>
</dbReference>
<feature type="domain" description="Enoyl reductase (ER)" evidence="2">
    <location>
        <begin position="17"/>
        <end position="327"/>
    </location>
</feature>
<dbReference type="RefSeq" id="WP_152661665.1">
    <property type="nucleotide sequence ID" value="NZ_CP036422.1"/>
</dbReference>
<evidence type="ECO:0000259" key="2">
    <source>
        <dbReference type="SMART" id="SM00829"/>
    </source>
</evidence>
<dbReference type="PANTHER" id="PTHR43205">
    <property type="entry name" value="PROSTAGLANDIN REDUCTASE"/>
    <property type="match status" value="1"/>
</dbReference>
<keyword evidence="1" id="KW-0560">Oxidoreductase</keyword>
<dbReference type="CDD" id="cd05288">
    <property type="entry name" value="PGDH"/>
    <property type="match status" value="1"/>
</dbReference>
<evidence type="ECO:0000313" key="4">
    <source>
        <dbReference type="Proteomes" id="UP000326287"/>
    </source>
</evidence>
<dbReference type="OrthoDB" id="9805663at2"/>
<dbReference type="InterPro" id="IPR011032">
    <property type="entry name" value="GroES-like_sf"/>
</dbReference>
<dbReference type="InterPro" id="IPR045010">
    <property type="entry name" value="MDR_fam"/>
</dbReference>
<dbReference type="InterPro" id="IPR041694">
    <property type="entry name" value="ADH_N_2"/>
</dbReference>
<dbReference type="Pfam" id="PF16884">
    <property type="entry name" value="ADH_N_2"/>
    <property type="match status" value="1"/>
</dbReference>
<protein>
    <submittedName>
        <fullName evidence="3">NADP-dependent oxidoreductase</fullName>
    </submittedName>
</protein>
<dbReference type="InterPro" id="IPR013149">
    <property type="entry name" value="ADH-like_C"/>
</dbReference>
<dbReference type="Gene3D" id="3.40.50.720">
    <property type="entry name" value="NAD(P)-binding Rossmann-like Domain"/>
    <property type="match status" value="1"/>
</dbReference>
<dbReference type="AlphaFoldDB" id="A0A5P9NKS8"/>
<accession>A0A5P9NKS8</accession>
<proteinExistence type="predicted"/>
<evidence type="ECO:0000256" key="1">
    <source>
        <dbReference type="ARBA" id="ARBA00023002"/>
    </source>
</evidence>
<dbReference type="EMBL" id="CP036422">
    <property type="protein sequence ID" value="QFU75558.1"/>
    <property type="molecule type" value="Genomic_DNA"/>
</dbReference>
<dbReference type="GO" id="GO:0016628">
    <property type="term" value="F:oxidoreductase activity, acting on the CH-CH group of donors, NAD or NADP as acceptor"/>
    <property type="evidence" value="ECO:0007669"/>
    <property type="project" value="InterPro"/>
</dbReference>